<accession>A0A8K0JW44</accession>
<reference evidence="1" key="2">
    <citation type="submission" date="2017-10" db="EMBL/GenBank/DDBJ databases">
        <title>Ladona fulva Genome sequencing and assembly.</title>
        <authorList>
            <person name="Murali S."/>
            <person name="Richards S."/>
            <person name="Bandaranaike D."/>
            <person name="Bellair M."/>
            <person name="Blankenburg K."/>
            <person name="Chao H."/>
            <person name="Dinh H."/>
            <person name="Doddapaneni H."/>
            <person name="Dugan-Rocha S."/>
            <person name="Elkadiri S."/>
            <person name="Gnanaolivu R."/>
            <person name="Hernandez B."/>
            <person name="Skinner E."/>
            <person name="Javaid M."/>
            <person name="Lee S."/>
            <person name="Li M."/>
            <person name="Ming W."/>
            <person name="Munidasa M."/>
            <person name="Muniz J."/>
            <person name="Nguyen L."/>
            <person name="Hughes D."/>
            <person name="Osuji N."/>
            <person name="Pu L.-L."/>
            <person name="Puazo M."/>
            <person name="Qu C."/>
            <person name="Quiroz J."/>
            <person name="Raj R."/>
            <person name="Weissenberger G."/>
            <person name="Xin Y."/>
            <person name="Zou X."/>
            <person name="Han Y."/>
            <person name="Worley K."/>
            <person name="Muzny D."/>
            <person name="Gibbs R."/>
        </authorList>
    </citation>
    <scope>NUCLEOTIDE SEQUENCE</scope>
    <source>
        <strain evidence="1">Sampled in the wild</strain>
    </source>
</reference>
<proteinExistence type="predicted"/>
<reference evidence="1" key="1">
    <citation type="submission" date="2013-04" db="EMBL/GenBank/DDBJ databases">
        <authorList>
            <person name="Qu J."/>
            <person name="Murali S.C."/>
            <person name="Bandaranaike D."/>
            <person name="Bellair M."/>
            <person name="Blankenburg K."/>
            <person name="Chao H."/>
            <person name="Dinh H."/>
            <person name="Doddapaneni H."/>
            <person name="Downs B."/>
            <person name="Dugan-Rocha S."/>
            <person name="Elkadiri S."/>
            <person name="Gnanaolivu R.D."/>
            <person name="Hernandez B."/>
            <person name="Javaid M."/>
            <person name="Jayaseelan J.C."/>
            <person name="Lee S."/>
            <person name="Li M."/>
            <person name="Ming W."/>
            <person name="Munidasa M."/>
            <person name="Muniz J."/>
            <person name="Nguyen L."/>
            <person name="Ongeri F."/>
            <person name="Osuji N."/>
            <person name="Pu L.-L."/>
            <person name="Puazo M."/>
            <person name="Qu C."/>
            <person name="Quiroz J."/>
            <person name="Raj R."/>
            <person name="Weissenberger G."/>
            <person name="Xin Y."/>
            <person name="Zou X."/>
            <person name="Han Y."/>
            <person name="Richards S."/>
            <person name="Worley K."/>
            <person name="Muzny D."/>
            <person name="Gibbs R."/>
        </authorList>
    </citation>
    <scope>NUCLEOTIDE SEQUENCE</scope>
    <source>
        <strain evidence="1">Sampled in the wild</strain>
    </source>
</reference>
<protein>
    <recommendedName>
        <fullName evidence="3">Reverse transcriptase domain-containing protein</fullName>
    </recommendedName>
</protein>
<dbReference type="AlphaFoldDB" id="A0A8K0JW44"/>
<dbReference type="EMBL" id="KZ308160">
    <property type="protein sequence ID" value="KAG8223434.1"/>
    <property type="molecule type" value="Genomic_DNA"/>
</dbReference>
<evidence type="ECO:0008006" key="3">
    <source>
        <dbReference type="Google" id="ProtNLM"/>
    </source>
</evidence>
<name>A0A8K0JW44_LADFU</name>
<keyword evidence="2" id="KW-1185">Reference proteome</keyword>
<evidence type="ECO:0000313" key="2">
    <source>
        <dbReference type="Proteomes" id="UP000792457"/>
    </source>
</evidence>
<dbReference type="PRINTS" id="PR01345">
    <property type="entry name" value="CERVTRCPTASE"/>
</dbReference>
<dbReference type="Proteomes" id="UP000792457">
    <property type="component" value="Unassembled WGS sequence"/>
</dbReference>
<dbReference type="OrthoDB" id="426210at2759"/>
<comment type="caution">
    <text evidence="1">The sequence shown here is derived from an EMBL/GenBank/DDBJ whole genome shotgun (WGS) entry which is preliminary data.</text>
</comment>
<sequence>MVFHNDPTWLLSCSMVYQVISDIFDCKILQSNLNLLLKWCVNNKMKINVSKCNIITFSHIKNRITYGCYLEGVLISRPNFIRDLGVLFDSTFLGVLFNSTFLGVLNTKNFKDVRSLKTLCCSLVRPLLEFSSMYIKAIEKIQHRFLRVIHFRFNNQLINFSYDNILSFLNLSKLHDRRIISDLVTLYKIVHGIVNCPLLLFEIQFRIPSHFSRSGNTFYIDTYSTNYMHNSPLAHLQRLCNSIFCQYSIDIFHKNVSQIKH</sequence>
<evidence type="ECO:0000313" key="1">
    <source>
        <dbReference type="EMBL" id="KAG8223434.1"/>
    </source>
</evidence>
<gene>
    <name evidence="1" type="ORF">J437_LFUL005262</name>
</gene>
<organism evidence="1 2">
    <name type="scientific">Ladona fulva</name>
    <name type="common">Scarce chaser dragonfly</name>
    <name type="synonym">Libellula fulva</name>
    <dbReference type="NCBI Taxonomy" id="123851"/>
    <lineage>
        <taxon>Eukaryota</taxon>
        <taxon>Metazoa</taxon>
        <taxon>Ecdysozoa</taxon>
        <taxon>Arthropoda</taxon>
        <taxon>Hexapoda</taxon>
        <taxon>Insecta</taxon>
        <taxon>Pterygota</taxon>
        <taxon>Palaeoptera</taxon>
        <taxon>Odonata</taxon>
        <taxon>Epiprocta</taxon>
        <taxon>Anisoptera</taxon>
        <taxon>Libelluloidea</taxon>
        <taxon>Libellulidae</taxon>
        <taxon>Ladona</taxon>
    </lineage>
</organism>